<dbReference type="AlphaFoldDB" id="A0AAD8U6F0"/>
<dbReference type="Pfam" id="PF04195">
    <property type="entry name" value="Transposase_28"/>
    <property type="match status" value="1"/>
</dbReference>
<protein>
    <recommendedName>
        <fullName evidence="2">Transposase (putative) gypsy type domain-containing protein</fullName>
    </recommendedName>
</protein>
<dbReference type="EMBL" id="JAUUTY010000001">
    <property type="protein sequence ID" value="KAK1698457.1"/>
    <property type="molecule type" value="Genomic_DNA"/>
</dbReference>
<reference evidence="3" key="1">
    <citation type="submission" date="2023-07" db="EMBL/GenBank/DDBJ databases">
        <title>A chromosome-level genome assembly of Lolium multiflorum.</title>
        <authorList>
            <person name="Chen Y."/>
            <person name="Copetti D."/>
            <person name="Kolliker R."/>
            <person name="Studer B."/>
        </authorList>
    </citation>
    <scope>NUCLEOTIDE SEQUENCE</scope>
    <source>
        <strain evidence="3">02402/16</strain>
        <tissue evidence="3">Leaf</tissue>
    </source>
</reference>
<dbReference type="Proteomes" id="UP001231189">
    <property type="component" value="Unassembled WGS sequence"/>
</dbReference>
<feature type="compositionally biased region" description="Low complexity" evidence="1">
    <location>
        <begin position="305"/>
        <end position="319"/>
    </location>
</feature>
<evidence type="ECO:0000256" key="1">
    <source>
        <dbReference type="SAM" id="MobiDB-lite"/>
    </source>
</evidence>
<evidence type="ECO:0000259" key="2">
    <source>
        <dbReference type="Pfam" id="PF04195"/>
    </source>
</evidence>
<feature type="compositionally biased region" description="Basic residues" evidence="1">
    <location>
        <begin position="320"/>
        <end position="334"/>
    </location>
</feature>
<gene>
    <name evidence="3" type="ORF">QYE76_015154</name>
</gene>
<keyword evidence="4" id="KW-1185">Reference proteome</keyword>
<feature type="region of interest" description="Disordered" evidence="1">
    <location>
        <begin position="254"/>
        <end position="354"/>
    </location>
</feature>
<dbReference type="InterPro" id="IPR007321">
    <property type="entry name" value="Transposase_28"/>
</dbReference>
<dbReference type="PANTHER" id="PTHR33026:SF7">
    <property type="entry name" value="OS03G0100275 PROTEIN"/>
    <property type="match status" value="1"/>
</dbReference>
<accession>A0AAD8U6F0</accession>
<evidence type="ECO:0000313" key="4">
    <source>
        <dbReference type="Proteomes" id="UP001231189"/>
    </source>
</evidence>
<feature type="domain" description="Transposase (putative) gypsy type" evidence="2">
    <location>
        <begin position="51"/>
        <end position="116"/>
    </location>
</feature>
<organism evidence="3 4">
    <name type="scientific">Lolium multiflorum</name>
    <name type="common">Italian ryegrass</name>
    <name type="synonym">Lolium perenne subsp. multiflorum</name>
    <dbReference type="NCBI Taxonomy" id="4521"/>
    <lineage>
        <taxon>Eukaryota</taxon>
        <taxon>Viridiplantae</taxon>
        <taxon>Streptophyta</taxon>
        <taxon>Embryophyta</taxon>
        <taxon>Tracheophyta</taxon>
        <taxon>Spermatophyta</taxon>
        <taxon>Magnoliopsida</taxon>
        <taxon>Liliopsida</taxon>
        <taxon>Poales</taxon>
        <taxon>Poaceae</taxon>
        <taxon>BOP clade</taxon>
        <taxon>Pooideae</taxon>
        <taxon>Poodae</taxon>
        <taxon>Poeae</taxon>
        <taxon>Poeae Chloroplast Group 2 (Poeae type)</taxon>
        <taxon>Loliodinae</taxon>
        <taxon>Loliinae</taxon>
        <taxon>Lolium</taxon>
    </lineage>
</organism>
<feature type="compositionally biased region" description="Acidic residues" evidence="1">
    <location>
        <begin position="266"/>
        <end position="283"/>
    </location>
</feature>
<comment type="caution">
    <text evidence="3">The sequence shown here is derived from an EMBL/GenBank/DDBJ whole genome shotgun (WGS) entry which is preliminary data.</text>
</comment>
<sequence>MAAKGWTKSKVTREALLPYISAGIIPMMSRERWRVPATNETEPLPRTGEFVIFMSFLDRGFAVPTSDFLRQLLAFYNIKISDLGPHNVQQISLFVALCECYLGCPPYFPLWVSIFHGRAARVSKSDQSLIPNGGITFQVKSGEAFIDMALPKKAQAQWRKYWFYAKKHTPAGGVAIPQYSPEPSVPRRLNVRSLPREQEELNDCTRSTATEWTEAEYRKALAKITTATFTAFNAKLQPFSEDKPAPARWQKITNHLPPLAGKEPPEMIEGEEGDEDEEEDDGERTESNSEAFSQDFVRRARGSKRGAASSSQSPTPQRRTWQRRRRRRLPRRREGHPPGSPMSCGPNDCARPSWRAGRCSSAHSKLRLGAKQKVLKRSAPARGTAAAKEAEARKAAEAKKVILTVPRSGSTSVLGHTFGVDDDVLLPIPAGSGCSRSSSESTHDGVVSVVVEISRGFA</sequence>
<proteinExistence type="predicted"/>
<evidence type="ECO:0000313" key="3">
    <source>
        <dbReference type="EMBL" id="KAK1698457.1"/>
    </source>
</evidence>
<dbReference type="PANTHER" id="PTHR33026">
    <property type="entry name" value="OS06G0360600 PROTEIN"/>
    <property type="match status" value="1"/>
</dbReference>
<name>A0AAD8U6F0_LOLMU</name>